<organism evidence="2 3">
    <name type="scientific">Coccomyxa subellipsoidea</name>
    <dbReference type="NCBI Taxonomy" id="248742"/>
    <lineage>
        <taxon>Eukaryota</taxon>
        <taxon>Viridiplantae</taxon>
        <taxon>Chlorophyta</taxon>
        <taxon>core chlorophytes</taxon>
        <taxon>Trebouxiophyceae</taxon>
        <taxon>Trebouxiophyceae incertae sedis</taxon>
        <taxon>Coccomyxaceae</taxon>
        <taxon>Coccomyxa</taxon>
    </lineage>
</organism>
<dbReference type="InterPro" id="IPR032675">
    <property type="entry name" value="LRR_dom_sf"/>
</dbReference>
<protein>
    <recommendedName>
        <fullName evidence="4">RNI-like protein</fullName>
    </recommendedName>
</protein>
<reference evidence="2 3" key="1">
    <citation type="journal article" date="2024" name="Nat. Commun.">
        <title>Phylogenomics reveals the evolutionary origins of lichenization in chlorophyte algae.</title>
        <authorList>
            <person name="Puginier C."/>
            <person name="Libourel C."/>
            <person name="Otte J."/>
            <person name="Skaloud P."/>
            <person name="Haon M."/>
            <person name="Grisel S."/>
            <person name="Petersen M."/>
            <person name="Berrin J.G."/>
            <person name="Delaux P.M."/>
            <person name="Dal Grande F."/>
            <person name="Keller J."/>
        </authorList>
    </citation>
    <scope>NUCLEOTIDE SEQUENCE [LARGE SCALE GENOMIC DNA]</scope>
    <source>
        <strain evidence="2 3">SAG 216-7</strain>
    </source>
</reference>
<dbReference type="SMART" id="SM00367">
    <property type="entry name" value="LRR_CC"/>
    <property type="match status" value="2"/>
</dbReference>
<evidence type="ECO:0000313" key="2">
    <source>
        <dbReference type="EMBL" id="KAK9915227.1"/>
    </source>
</evidence>
<keyword evidence="3" id="KW-1185">Reference proteome</keyword>
<evidence type="ECO:0000313" key="3">
    <source>
        <dbReference type="Proteomes" id="UP001491310"/>
    </source>
</evidence>
<comment type="caution">
    <text evidence="2">The sequence shown here is derived from an EMBL/GenBank/DDBJ whole genome shotgun (WGS) entry which is preliminary data.</text>
</comment>
<sequence length="517" mass="56025">MNGHSQPVTGDWDSLPPELVAQIYMHLPLRERKLGRKICKGWKRGLDTMVSKLRVGPHNREPNVWNRQLLMMRRLQHLFPCLQEIDFDQGVGSDLLVRDPGLPHNLDIIPRVARIGVTSSRTALHLAAVHALAARPEVASFALSLPSPITNADLCDLLAVLGPKLTSLEVQQAHELSSAALKGLTASSGLGALSLEGIPRMGQEGWRALSSLTALTRLAVRSRGDNAGLAQISTLTRLQDLRLKVREIDADGVAALQTLRDLRSLDLEVWVSPVRPRVIEALLSFSRLEAVRLEAYSSLETARCFCALRHLPLLQHLDLRLSGSSFALDDNLEALASLAACSRLVSLSLAAPAPALSALSACSSIQKLRLSDASMLSNRITGTELPRLPALRHLNLLHCSAIMDAGLAALAEQFPLLTSLQLKSAALSDTGLIATASLTCLERLDLVDCESLKGEGLRLILASLPNLHAVTITGNDAALAEARVITRTTSPHVEVAKGRYPFELESSLRPLQDRIYS</sequence>
<dbReference type="EMBL" id="JALJOT010000005">
    <property type="protein sequence ID" value="KAK9915227.1"/>
    <property type="molecule type" value="Genomic_DNA"/>
</dbReference>
<dbReference type="SUPFAM" id="SSF52047">
    <property type="entry name" value="RNI-like"/>
    <property type="match status" value="1"/>
</dbReference>
<evidence type="ECO:0008006" key="4">
    <source>
        <dbReference type="Google" id="ProtNLM"/>
    </source>
</evidence>
<comment type="subcellular location">
    <subcellularLocation>
        <location evidence="1">Cytoplasm</location>
        <location evidence="1">Cytoskeleton</location>
        <location evidence="1">Cilium axoneme</location>
    </subcellularLocation>
</comment>
<evidence type="ECO:0000256" key="1">
    <source>
        <dbReference type="ARBA" id="ARBA00004430"/>
    </source>
</evidence>
<accession>A0ABR2YU93</accession>
<dbReference type="InterPro" id="IPR006553">
    <property type="entry name" value="Leu-rich_rpt_Cys-con_subtyp"/>
</dbReference>
<name>A0ABR2YU93_9CHLO</name>
<dbReference type="Proteomes" id="UP001491310">
    <property type="component" value="Unassembled WGS sequence"/>
</dbReference>
<proteinExistence type="predicted"/>
<dbReference type="Gene3D" id="3.80.10.10">
    <property type="entry name" value="Ribonuclease Inhibitor"/>
    <property type="match status" value="2"/>
</dbReference>
<dbReference type="PANTHER" id="PTHR13318">
    <property type="entry name" value="PARTNER OF PAIRED, ISOFORM B-RELATED"/>
    <property type="match status" value="1"/>
</dbReference>
<gene>
    <name evidence="2" type="ORF">WJX75_006476</name>
</gene>